<evidence type="ECO:0000313" key="2">
    <source>
        <dbReference type="EMBL" id="KGF49938.1"/>
    </source>
</evidence>
<dbReference type="InterPro" id="IPR025250">
    <property type="entry name" value="DUF4199"/>
</dbReference>
<feature type="transmembrane region" description="Helical" evidence="1">
    <location>
        <begin position="12"/>
        <end position="34"/>
    </location>
</feature>
<feature type="transmembrane region" description="Helical" evidence="1">
    <location>
        <begin position="40"/>
        <end position="59"/>
    </location>
</feature>
<organism evidence="2 3">
    <name type="scientific">Prevotella disiens DNF00882</name>
    <dbReference type="NCBI Taxonomy" id="1401075"/>
    <lineage>
        <taxon>Bacteria</taxon>
        <taxon>Pseudomonadati</taxon>
        <taxon>Bacteroidota</taxon>
        <taxon>Bacteroidia</taxon>
        <taxon>Bacteroidales</taxon>
        <taxon>Prevotellaceae</taxon>
        <taxon>Prevotella</taxon>
    </lineage>
</organism>
<feature type="transmembrane region" description="Helical" evidence="1">
    <location>
        <begin position="152"/>
        <end position="171"/>
    </location>
</feature>
<dbReference type="RefSeq" id="WP_004357151.1">
    <property type="nucleotide sequence ID" value="NZ_JRNR01000021.1"/>
</dbReference>
<keyword evidence="1" id="KW-1133">Transmembrane helix</keyword>
<accession>A0A096AS86</accession>
<evidence type="ECO:0008006" key="4">
    <source>
        <dbReference type="Google" id="ProtNLM"/>
    </source>
</evidence>
<evidence type="ECO:0000313" key="3">
    <source>
        <dbReference type="Proteomes" id="UP000029538"/>
    </source>
</evidence>
<comment type="caution">
    <text evidence="2">The sequence shown here is derived from an EMBL/GenBank/DDBJ whole genome shotgun (WGS) entry which is preliminary data.</text>
</comment>
<dbReference type="EMBL" id="JRNR01000021">
    <property type="protein sequence ID" value="KGF49938.1"/>
    <property type="molecule type" value="Genomic_DNA"/>
</dbReference>
<name>A0A096AS86_9BACT</name>
<proteinExistence type="predicted"/>
<dbReference type="Proteomes" id="UP000029538">
    <property type="component" value="Unassembled WGS sequence"/>
</dbReference>
<evidence type="ECO:0000256" key="1">
    <source>
        <dbReference type="SAM" id="Phobius"/>
    </source>
</evidence>
<gene>
    <name evidence="2" type="ORF">HMPREF0654_03035</name>
</gene>
<dbReference type="AlphaFoldDB" id="A0A096AS86"/>
<protein>
    <recommendedName>
        <fullName evidence="4">DUF4199 domain-containing protein</fullName>
    </recommendedName>
</protein>
<reference evidence="2 3" key="1">
    <citation type="submission" date="2014-07" db="EMBL/GenBank/DDBJ databases">
        <authorList>
            <person name="McCorrison J."/>
            <person name="Sanka R."/>
            <person name="Torralba M."/>
            <person name="Gillis M."/>
            <person name="Haft D.H."/>
            <person name="Methe B."/>
            <person name="Sutton G."/>
            <person name="Nelson K.E."/>
        </authorList>
    </citation>
    <scope>NUCLEOTIDE SEQUENCE [LARGE SCALE GENOMIC DNA]</scope>
    <source>
        <strain evidence="2 3">DNF00882</strain>
    </source>
</reference>
<keyword evidence="1" id="KW-0472">Membrane</keyword>
<keyword evidence="1" id="KW-0812">Transmembrane</keyword>
<dbReference type="Pfam" id="PF13858">
    <property type="entry name" value="DUF4199"/>
    <property type="match status" value="1"/>
</dbReference>
<feature type="transmembrane region" description="Helical" evidence="1">
    <location>
        <begin position="79"/>
        <end position="98"/>
    </location>
</feature>
<sequence length="176" mass="20182">MNYEEIKQLRAYARYDGIYLAIVWTASFVCFLATPLHAIFSTFSSLLTLCTPFFVAYRFKVFRNEGLNGVISFKRGYVYSIRVFMNAALLFSFLQWAYMQFLDNGKVVGIISSIVSLPDYDAFFASFAMSREEFIKALPEAFSPITLVSTSLFYELFIGAFLSLFIAAAMMRNYKK</sequence>
<dbReference type="GeneID" id="91082167"/>